<feature type="chain" id="PRO_5005202547" evidence="1">
    <location>
        <begin position="24"/>
        <end position="143"/>
    </location>
</feature>
<dbReference type="Proteomes" id="UP000053477">
    <property type="component" value="Unassembled WGS sequence"/>
</dbReference>
<accession>A0A0H2SLM9</accession>
<proteinExistence type="predicted"/>
<evidence type="ECO:0000313" key="3">
    <source>
        <dbReference type="Proteomes" id="UP000053477"/>
    </source>
</evidence>
<evidence type="ECO:0000256" key="1">
    <source>
        <dbReference type="SAM" id="SignalP"/>
    </source>
</evidence>
<gene>
    <name evidence="2" type="ORF">SCHPADRAFT_900160</name>
</gene>
<dbReference type="InParanoid" id="A0A0H2SLM9"/>
<sequence>MRCISNGLPFFAVAVAAVAGAQASSFSGLVKRQVAEVQTTIGCNATGPLGGKWAVDVSPCIAGKTYTCEVTDSTGCGTYDSSNVEQLVATSLVTGPCQPLGGAASVSTTNFTCPQEAFAACTVTLNEDNGVSFGLKITAASES</sequence>
<reference evidence="2 3" key="1">
    <citation type="submission" date="2015-04" db="EMBL/GenBank/DDBJ databases">
        <title>Complete genome sequence of Schizopora paradoxa KUC8140, a cosmopolitan wood degrader in East Asia.</title>
        <authorList>
            <consortium name="DOE Joint Genome Institute"/>
            <person name="Min B."/>
            <person name="Park H."/>
            <person name="Jang Y."/>
            <person name="Kim J.-J."/>
            <person name="Kim K.H."/>
            <person name="Pangilinan J."/>
            <person name="Lipzen A."/>
            <person name="Riley R."/>
            <person name="Grigoriev I.V."/>
            <person name="Spatafora J.W."/>
            <person name="Choi I.-G."/>
        </authorList>
    </citation>
    <scope>NUCLEOTIDE SEQUENCE [LARGE SCALE GENOMIC DNA]</scope>
    <source>
        <strain evidence="2 3">KUC8140</strain>
    </source>
</reference>
<name>A0A0H2SLM9_9AGAM</name>
<feature type="signal peptide" evidence="1">
    <location>
        <begin position="1"/>
        <end position="23"/>
    </location>
</feature>
<dbReference type="EMBL" id="KQ085899">
    <property type="protein sequence ID" value="KLO17976.1"/>
    <property type="molecule type" value="Genomic_DNA"/>
</dbReference>
<keyword evidence="3" id="KW-1185">Reference proteome</keyword>
<organism evidence="2 3">
    <name type="scientific">Schizopora paradoxa</name>
    <dbReference type="NCBI Taxonomy" id="27342"/>
    <lineage>
        <taxon>Eukaryota</taxon>
        <taxon>Fungi</taxon>
        <taxon>Dikarya</taxon>
        <taxon>Basidiomycota</taxon>
        <taxon>Agaricomycotina</taxon>
        <taxon>Agaricomycetes</taxon>
        <taxon>Hymenochaetales</taxon>
        <taxon>Schizoporaceae</taxon>
        <taxon>Schizopora</taxon>
    </lineage>
</organism>
<keyword evidence="1" id="KW-0732">Signal</keyword>
<evidence type="ECO:0000313" key="2">
    <source>
        <dbReference type="EMBL" id="KLO17976.1"/>
    </source>
</evidence>
<dbReference type="AlphaFoldDB" id="A0A0H2SLM9"/>
<protein>
    <submittedName>
        <fullName evidence="2">Uncharacterized protein</fullName>
    </submittedName>
</protein>